<organism evidence="1">
    <name type="scientific">Lentimicrobium saccharophilum</name>
    <dbReference type="NCBI Taxonomy" id="1678841"/>
    <lineage>
        <taxon>Bacteria</taxon>
        <taxon>Pseudomonadati</taxon>
        <taxon>Bacteroidota</taxon>
        <taxon>Bacteroidia</taxon>
        <taxon>Bacteroidales</taxon>
        <taxon>Lentimicrobiaceae</taxon>
        <taxon>Lentimicrobium</taxon>
    </lineage>
</organism>
<name>A0A0S7BV59_9BACT</name>
<reference evidence="1" key="1">
    <citation type="journal article" date="2015" name="Genome Announc.">
        <title>Draft Genome Sequence of Bacteroidales Strain TBC1, a Novel Isolate from a Methanogenic Wastewater Treatment System.</title>
        <authorList>
            <person name="Tourlousse D.M."/>
            <person name="Matsuura N."/>
            <person name="Sun L."/>
            <person name="Toyonaga M."/>
            <person name="Kuroda K."/>
            <person name="Ohashi A."/>
            <person name="Cruz R."/>
            <person name="Yamaguchi T."/>
            <person name="Sekiguchi Y."/>
        </authorList>
    </citation>
    <scope>NUCLEOTIDE SEQUENCE [LARGE SCALE GENOMIC DNA]</scope>
    <source>
        <strain evidence="1">TBC1</strain>
    </source>
</reference>
<dbReference type="AlphaFoldDB" id="A0A0S7BV59"/>
<keyword evidence="2" id="KW-1185">Reference proteome</keyword>
<accession>A0A0S7BV59</accession>
<dbReference type="OrthoDB" id="838174at2"/>
<proteinExistence type="predicted"/>
<evidence type="ECO:0000313" key="1">
    <source>
        <dbReference type="EMBL" id="GAP44477.1"/>
    </source>
</evidence>
<evidence type="ECO:0000313" key="2">
    <source>
        <dbReference type="Proteomes" id="UP000053091"/>
    </source>
</evidence>
<dbReference type="Proteomes" id="UP000053091">
    <property type="component" value="Unassembled WGS sequence"/>
</dbReference>
<protein>
    <submittedName>
        <fullName evidence="1">Outer membrane protein beta-barrel domain</fullName>
    </submittedName>
</protein>
<sequence length="242" mass="27340">MKKILLFPFFILVPVLIQAQPWFDVGLKGGVGTSFMYNSQVFEDQLVVHKFMPGYAFGAKLGFNFIQEHQITFDVMKSTFKQGFTYRPEGWQESTDALREITVDGLDLLLMYRGNRNGTYFEVGPQWSTYSKVKYSDNGGDYLSPLTSDQLVAKSNFGLAMGFGGYIVGTDNFGITTGLRFNYMFNDLASAEGRDANFPIMQPTGKTNITHNIGIMFVMEMNFDFGYLVSPTCGERKKLFVF</sequence>
<gene>
    <name evidence="1" type="ORF">TBC1_12285</name>
</gene>
<dbReference type="RefSeq" id="WP_137305726.1">
    <property type="nucleotide sequence ID" value="NZ_DF968183.1"/>
</dbReference>
<dbReference type="EMBL" id="DF968183">
    <property type="protein sequence ID" value="GAP44477.1"/>
    <property type="molecule type" value="Genomic_DNA"/>
</dbReference>